<evidence type="ECO:0000256" key="2">
    <source>
        <dbReference type="SAM" id="MobiDB-lite"/>
    </source>
</evidence>
<evidence type="ECO:0000256" key="1">
    <source>
        <dbReference type="ARBA" id="ARBA00007109"/>
    </source>
</evidence>
<reference evidence="5" key="1">
    <citation type="submission" date="2020-01" db="EMBL/GenBank/DDBJ databases">
        <title>The Celery Genome Sequence Reveals Sequential Paleo-tetraploidization, Resistance Gene Elimination, Karyotype Evolution, and Functional Innovation in Apiales.</title>
        <authorList>
            <person name="Song X."/>
        </authorList>
    </citation>
    <scope>NUCLEOTIDE SEQUENCE</scope>
    <source>
        <tissue evidence="5">Leaf</tissue>
    </source>
</reference>
<sequence length="210" mass="23617">MEFWASRVHSAKNYSAVQSAHLNSSDDMGDDDMRAWFPCPFCYVDTEVQAICVHLQEEHCFDLRNAVCPICAANLGKDATSHFTTQHAHLVERRKKSQKSGSWSNNSMVPSKNMREMNSYNCLQPMMNGKDNMQENVPDPLLSPFICSIPLPSTETKVEVNANISCNSNSTTSEATSIKSVVLDEAQEQDYRERVQRAAFAQQLILSTIF</sequence>
<comment type="caution">
    <text evidence="5">The sequence shown here is derived from an EMBL/GenBank/DDBJ whole genome shotgun (WGS) entry which is preliminary data.</text>
</comment>
<protein>
    <recommendedName>
        <fullName evidence="7">Drought induced 19 protein type zinc-binding domain-containing protein</fullName>
    </recommendedName>
</protein>
<dbReference type="Proteomes" id="UP000593563">
    <property type="component" value="Unassembled WGS sequence"/>
</dbReference>
<dbReference type="InterPro" id="IPR008598">
    <property type="entry name" value="Di19_Zn-bd"/>
</dbReference>
<feature type="domain" description="Di19 zinc-binding" evidence="3">
    <location>
        <begin position="37"/>
        <end position="88"/>
    </location>
</feature>
<dbReference type="InterPro" id="IPR033347">
    <property type="entry name" value="Di19"/>
</dbReference>
<dbReference type="Pfam" id="PF14571">
    <property type="entry name" value="Di19_C"/>
    <property type="match status" value="1"/>
</dbReference>
<keyword evidence="6" id="KW-1185">Reference proteome</keyword>
<name>A0A6L5BB47_APIGR</name>
<evidence type="ECO:0000259" key="3">
    <source>
        <dbReference type="Pfam" id="PF05605"/>
    </source>
</evidence>
<feature type="compositionally biased region" description="Polar residues" evidence="2">
    <location>
        <begin position="99"/>
        <end position="113"/>
    </location>
</feature>
<feature type="region of interest" description="Disordered" evidence="2">
    <location>
        <begin position="91"/>
        <end position="113"/>
    </location>
</feature>
<evidence type="ECO:0008006" key="7">
    <source>
        <dbReference type="Google" id="ProtNLM"/>
    </source>
</evidence>
<comment type="similarity">
    <text evidence="1">Belongs to the Di19 family.</text>
</comment>
<evidence type="ECO:0000313" key="6">
    <source>
        <dbReference type="Proteomes" id="UP000593563"/>
    </source>
</evidence>
<dbReference type="PANTHER" id="PTHR31875:SF24">
    <property type="entry name" value="PROTEIN DEHYDRATION-INDUCED 19 HOMOLOG 5"/>
    <property type="match status" value="1"/>
</dbReference>
<accession>A0A6L5BB47</accession>
<proteinExistence type="inferred from homology"/>
<dbReference type="InterPro" id="IPR027935">
    <property type="entry name" value="Di19_C"/>
</dbReference>
<dbReference type="EMBL" id="WRXP01000052">
    <property type="protein sequence ID" value="KAF1002966.1"/>
    <property type="molecule type" value="Genomic_DNA"/>
</dbReference>
<evidence type="ECO:0000259" key="4">
    <source>
        <dbReference type="Pfam" id="PF14571"/>
    </source>
</evidence>
<organism evidence="5 6">
    <name type="scientific">Apium graveolens</name>
    <name type="common">Celery</name>
    <dbReference type="NCBI Taxonomy" id="4045"/>
    <lineage>
        <taxon>Eukaryota</taxon>
        <taxon>Viridiplantae</taxon>
        <taxon>Streptophyta</taxon>
        <taxon>Embryophyta</taxon>
        <taxon>Tracheophyta</taxon>
        <taxon>Spermatophyta</taxon>
        <taxon>Magnoliopsida</taxon>
        <taxon>eudicotyledons</taxon>
        <taxon>Gunneridae</taxon>
        <taxon>Pentapetalae</taxon>
        <taxon>asterids</taxon>
        <taxon>campanulids</taxon>
        <taxon>Apiales</taxon>
        <taxon>Apiaceae</taxon>
        <taxon>Apioideae</taxon>
        <taxon>apioid superclade</taxon>
        <taxon>Apieae</taxon>
        <taxon>Apium</taxon>
    </lineage>
</organism>
<gene>
    <name evidence="5" type="ORF">AG4045_030342</name>
</gene>
<dbReference type="Pfam" id="PF05605">
    <property type="entry name" value="zf-Di19"/>
    <property type="match status" value="1"/>
</dbReference>
<feature type="domain" description="Di19 C-terminal" evidence="4">
    <location>
        <begin position="112"/>
        <end position="209"/>
    </location>
</feature>
<dbReference type="AlphaFoldDB" id="A0A6L5BB47"/>
<evidence type="ECO:0000313" key="5">
    <source>
        <dbReference type="EMBL" id="KAF1002966.1"/>
    </source>
</evidence>
<dbReference type="PANTHER" id="PTHR31875">
    <property type="entry name" value="PROTEIN DEHYDRATION-INDUCED 19"/>
    <property type="match status" value="1"/>
</dbReference>